<dbReference type="Gene3D" id="3.50.50.60">
    <property type="entry name" value="FAD/NAD(P)-binding domain"/>
    <property type="match status" value="1"/>
</dbReference>
<dbReference type="GO" id="GO:0016491">
    <property type="term" value="F:oxidoreductase activity"/>
    <property type="evidence" value="ECO:0007669"/>
    <property type="project" value="UniProtKB-KW"/>
</dbReference>
<reference evidence="6 7" key="1">
    <citation type="submission" date="2019-03" db="EMBL/GenBank/DDBJ databases">
        <authorList>
            <person name="He R.-H."/>
        </authorList>
    </citation>
    <scope>NUCLEOTIDE SEQUENCE [LARGE SCALE GENOMIC DNA]</scope>
    <source>
        <strain evidence="7">SH 714</strain>
    </source>
</reference>
<sequence>MKHIYVLVLSVIVIGSIVFLMASTSEGKLHTDYQAPTNEELAGQTYGVVVIGGEPEGVAAAVAAARNGANTLLIEKRDGLGGLMTYGMLNYIDLVNGIGGDSAVAGIFKEWHDLVGGDVAFDIERGKDAFMHLVLSEPNLTLTLDTTVEDAVMEGSTVVGAKVERHGDVLELKGKRFIDATQDGDLAVMAGAPYYQGGADHNLGDRQMAVTLMMHFKNVNWSGIKQAARDGLFRGGETTPTVAWGFNDLAYEYNAVEENTRLRGLNIVRTTEDDGTEGVIINALQIFGVDGTNPADLKAAIEKGKRETEHVLTFLRKEFPGFEEAEIASYPDELYVRETRHIESEYMLKMKDIWTHTDFWDGIAFGGYPVDVQATDLSNYGYIISAPTQYAIPFRSTVPLKVENLLVVSRSAGYTSLAAGSARIIPTGMAVGEAGGTAAPLSIERGMTFREMSKSEVVIESLRETLAKQGAKVEHFDIGYPYEGEWFDEAVQYLINFGVVTGGYKNDLEIESDLNRLHMANILSNGLERSNKEAYNKYASEIQVANMEDPTFKEGSFTRDEFASYLVEVFGDGANVSATPWDQALELGLIDEEIYERLGENVTLKRKHGYYIAAQLLQKYSE</sequence>
<keyword evidence="3" id="KW-0560">Oxidoreductase</keyword>
<dbReference type="GO" id="GO:0051539">
    <property type="term" value="F:4 iron, 4 sulfur cluster binding"/>
    <property type="evidence" value="ECO:0007669"/>
    <property type="project" value="UniProtKB-KW"/>
</dbReference>
<evidence type="ECO:0000256" key="4">
    <source>
        <dbReference type="ARBA" id="ARBA00023004"/>
    </source>
</evidence>
<dbReference type="InterPro" id="IPR039650">
    <property type="entry name" value="HdrA-like"/>
</dbReference>
<evidence type="ECO:0000256" key="3">
    <source>
        <dbReference type="ARBA" id="ARBA00023002"/>
    </source>
</evidence>
<evidence type="ECO:0000256" key="1">
    <source>
        <dbReference type="ARBA" id="ARBA00022485"/>
    </source>
</evidence>
<dbReference type="Pfam" id="PF12831">
    <property type="entry name" value="FAD_oxidored"/>
    <property type="match status" value="1"/>
</dbReference>
<keyword evidence="4" id="KW-0408">Iron</keyword>
<dbReference type="SUPFAM" id="SSF51905">
    <property type="entry name" value="FAD/NAD(P)-binding domain"/>
    <property type="match status" value="1"/>
</dbReference>
<dbReference type="AlphaFoldDB" id="A0A4Y8IFS3"/>
<name>A0A4Y8IFS3_9BACI</name>
<dbReference type="InterPro" id="IPR036188">
    <property type="entry name" value="FAD/NAD-bd_sf"/>
</dbReference>
<keyword evidence="2" id="KW-0479">Metal-binding</keyword>
<proteinExistence type="predicted"/>
<organism evidence="6 7">
    <name type="scientific">Filobacillus milosensis</name>
    <dbReference type="NCBI Taxonomy" id="94137"/>
    <lineage>
        <taxon>Bacteria</taxon>
        <taxon>Bacillati</taxon>
        <taxon>Bacillota</taxon>
        <taxon>Bacilli</taxon>
        <taxon>Bacillales</taxon>
        <taxon>Bacillaceae</taxon>
        <taxon>Filobacillus</taxon>
    </lineage>
</organism>
<comment type="caution">
    <text evidence="6">The sequence shown here is derived from an EMBL/GenBank/DDBJ whole genome shotgun (WGS) entry which is preliminary data.</text>
</comment>
<evidence type="ECO:0000256" key="5">
    <source>
        <dbReference type="ARBA" id="ARBA00023014"/>
    </source>
</evidence>
<dbReference type="Proteomes" id="UP000297975">
    <property type="component" value="Unassembled WGS sequence"/>
</dbReference>
<evidence type="ECO:0000313" key="6">
    <source>
        <dbReference type="EMBL" id="TFB19281.1"/>
    </source>
</evidence>
<evidence type="ECO:0000313" key="7">
    <source>
        <dbReference type="Proteomes" id="UP000297975"/>
    </source>
</evidence>
<keyword evidence="7" id="KW-1185">Reference proteome</keyword>
<protein>
    <submittedName>
        <fullName evidence="6">FAD-dependent oxidoreductase</fullName>
    </submittedName>
</protein>
<dbReference type="OrthoDB" id="9777740at2"/>
<evidence type="ECO:0000256" key="2">
    <source>
        <dbReference type="ARBA" id="ARBA00022723"/>
    </source>
</evidence>
<dbReference type="EMBL" id="SOPW01000011">
    <property type="protein sequence ID" value="TFB19281.1"/>
    <property type="molecule type" value="Genomic_DNA"/>
</dbReference>
<dbReference type="RefSeq" id="WP_134340524.1">
    <property type="nucleotide sequence ID" value="NZ_SOPW01000011.1"/>
</dbReference>
<accession>A0A4Y8IFS3</accession>
<dbReference type="PANTHER" id="PTHR43498">
    <property type="entry name" value="FERREDOXIN:COB-COM HETERODISULFIDE REDUCTASE SUBUNIT A"/>
    <property type="match status" value="1"/>
</dbReference>
<keyword evidence="1" id="KW-0004">4Fe-4S</keyword>
<dbReference type="PANTHER" id="PTHR43498:SF1">
    <property type="entry name" value="COB--COM HETERODISULFIDE REDUCTASE IRON-SULFUR SUBUNIT A"/>
    <property type="match status" value="1"/>
</dbReference>
<gene>
    <name evidence="6" type="ORF">E3U55_11255</name>
</gene>
<dbReference type="GO" id="GO:0046872">
    <property type="term" value="F:metal ion binding"/>
    <property type="evidence" value="ECO:0007669"/>
    <property type="project" value="UniProtKB-KW"/>
</dbReference>
<keyword evidence="5" id="KW-0411">Iron-sulfur</keyword>